<comment type="subcellular location">
    <subcellularLocation>
        <location evidence="1">Cell membrane</location>
        <topology evidence="1">Multi-pass membrane protein</topology>
    </subcellularLocation>
</comment>
<dbReference type="InterPro" id="IPR050171">
    <property type="entry name" value="MFS_Transporters"/>
</dbReference>
<dbReference type="GO" id="GO:0005886">
    <property type="term" value="C:plasma membrane"/>
    <property type="evidence" value="ECO:0007669"/>
    <property type="project" value="UniProtKB-SubCell"/>
</dbReference>
<dbReference type="InterPro" id="IPR036259">
    <property type="entry name" value="MFS_trans_sf"/>
</dbReference>
<dbReference type="GO" id="GO:0022857">
    <property type="term" value="F:transmembrane transporter activity"/>
    <property type="evidence" value="ECO:0007669"/>
    <property type="project" value="InterPro"/>
</dbReference>
<feature type="transmembrane region" description="Helical" evidence="7">
    <location>
        <begin position="280"/>
        <end position="300"/>
    </location>
</feature>
<feature type="domain" description="Major facilitator superfamily (MFS) profile" evidence="8">
    <location>
        <begin position="1"/>
        <end position="394"/>
    </location>
</feature>
<dbReference type="EMBL" id="JACICC010000002">
    <property type="protein sequence ID" value="MBB3809186.1"/>
    <property type="molecule type" value="Genomic_DNA"/>
</dbReference>
<evidence type="ECO:0000256" key="5">
    <source>
        <dbReference type="ARBA" id="ARBA00022989"/>
    </source>
</evidence>
<keyword evidence="6 7" id="KW-0472">Membrane</keyword>
<keyword evidence="3" id="KW-1003">Cell membrane</keyword>
<evidence type="ECO:0000313" key="10">
    <source>
        <dbReference type="Proteomes" id="UP000537592"/>
    </source>
</evidence>
<evidence type="ECO:0000256" key="4">
    <source>
        <dbReference type="ARBA" id="ARBA00022692"/>
    </source>
</evidence>
<feature type="transmembrane region" description="Helical" evidence="7">
    <location>
        <begin position="172"/>
        <end position="188"/>
    </location>
</feature>
<feature type="transmembrane region" description="Helical" evidence="7">
    <location>
        <begin position="39"/>
        <end position="64"/>
    </location>
</feature>
<dbReference type="SUPFAM" id="SSF103473">
    <property type="entry name" value="MFS general substrate transporter"/>
    <property type="match status" value="1"/>
</dbReference>
<feature type="transmembrane region" description="Helical" evidence="7">
    <location>
        <begin position="7"/>
        <end position="27"/>
    </location>
</feature>
<reference evidence="9 10" key="1">
    <citation type="submission" date="2020-08" db="EMBL/GenBank/DDBJ databases">
        <title>Genomic Encyclopedia of Type Strains, Phase IV (KMG-IV): sequencing the most valuable type-strain genomes for metagenomic binning, comparative biology and taxonomic classification.</title>
        <authorList>
            <person name="Goeker M."/>
        </authorList>
    </citation>
    <scope>NUCLEOTIDE SEQUENCE [LARGE SCALE GENOMIC DNA]</scope>
    <source>
        <strain evidence="9 10">DSM 28760</strain>
    </source>
</reference>
<dbReference type="RefSeq" id="WP_183751172.1">
    <property type="nucleotide sequence ID" value="NZ_JACICC010000002.1"/>
</dbReference>
<evidence type="ECO:0000256" key="7">
    <source>
        <dbReference type="SAM" id="Phobius"/>
    </source>
</evidence>
<dbReference type="PANTHER" id="PTHR23517">
    <property type="entry name" value="RESISTANCE PROTEIN MDTM, PUTATIVE-RELATED-RELATED"/>
    <property type="match status" value="1"/>
</dbReference>
<comment type="caution">
    <text evidence="9">The sequence shown here is derived from an EMBL/GenBank/DDBJ whole genome shotgun (WGS) entry which is preliminary data.</text>
</comment>
<name>A0A7W5Z305_9HYPH</name>
<feature type="transmembrane region" description="Helical" evidence="7">
    <location>
        <begin position="370"/>
        <end position="389"/>
    </location>
</feature>
<keyword evidence="2" id="KW-0813">Transport</keyword>
<proteinExistence type="predicted"/>
<sequence>MPGVTRGLAPFVGVSFIYLLIMAATTVPTPLYPFYQQRMHFSLFMGTVIFAIYVVGVLAGLLGFGRWSDALGRRPMLGAAVVMGLISTVCMLASDVFPSYGLPILLVGRLFVGLAVGLFVGAATAALIELAPPAIADKAPFISTAVNVLGLGSGPLLAGVMMETVPPPLRSVYWVLLAGLLIAALIVWRMPETVSVKPGARPQAQSFSLPAGVSGPFIQAAVPGFAGFAALGLFGAVSPDLMRQMGIADAIEQGLVIFAVFAASCIAQLVVKPLPLARTMVAGCAILTLGAAVLLLSVLFESWVLLLAGGVISGAGQGATFAKGLAHVSGAVADTERAGVTSVLFVCFYLGLTVPAVGVGALALEWGLTNAAAAFAVVMMVLAAGAWAINRSSLAPSTR</sequence>
<dbReference type="Proteomes" id="UP000537592">
    <property type="component" value="Unassembled WGS sequence"/>
</dbReference>
<gene>
    <name evidence="9" type="ORF">FHS81_001256</name>
</gene>
<evidence type="ECO:0000256" key="3">
    <source>
        <dbReference type="ARBA" id="ARBA00022475"/>
    </source>
</evidence>
<feature type="transmembrane region" description="Helical" evidence="7">
    <location>
        <begin position="76"/>
        <end position="94"/>
    </location>
</feature>
<keyword evidence="10" id="KW-1185">Reference proteome</keyword>
<organism evidence="9 10">
    <name type="scientific">Pseudochelatococcus contaminans</name>
    <dbReference type="NCBI Taxonomy" id="1538103"/>
    <lineage>
        <taxon>Bacteria</taxon>
        <taxon>Pseudomonadati</taxon>
        <taxon>Pseudomonadota</taxon>
        <taxon>Alphaproteobacteria</taxon>
        <taxon>Hyphomicrobiales</taxon>
        <taxon>Chelatococcaceae</taxon>
        <taxon>Pseudochelatococcus</taxon>
    </lineage>
</organism>
<feature type="transmembrane region" description="Helical" evidence="7">
    <location>
        <begin position="254"/>
        <end position="271"/>
    </location>
</feature>
<feature type="transmembrane region" description="Helical" evidence="7">
    <location>
        <begin position="306"/>
        <end position="326"/>
    </location>
</feature>
<evidence type="ECO:0000313" key="9">
    <source>
        <dbReference type="EMBL" id="MBB3809186.1"/>
    </source>
</evidence>
<feature type="transmembrane region" description="Helical" evidence="7">
    <location>
        <begin position="209"/>
        <end position="234"/>
    </location>
</feature>
<dbReference type="InterPro" id="IPR011701">
    <property type="entry name" value="MFS"/>
</dbReference>
<accession>A0A7W5Z305</accession>
<dbReference type="Pfam" id="PF07690">
    <property type="entry name" value="MFS_1"/>
    <property type="match status" value="1"/>
</dbReference>
<dbReference type="AlphaFoldDB" id="A0A7W5Z305"/>
<evidence type="ECO:0000256" key="6">
    <source>
        <dbReference type="ARBA" id="ARBA00023136"/>
    </source>
</evidence>
<dbReference type="InterPro" id="IPR020846">
    <property type="entry name" value="MFS_dom"/>
</dbReference>
<evidence type="ECO:0000256" key="2">
    <source>
        <dbReference type="ARBA" id="ARBA00022448"/>
    </source>
</evidence>
<keyword evidence="5 7" id="KW-1133">Transmembrane helix</keyword>
<evidence type="ECO:0000256" key="1">
    <source>
        <dbReference type="ARBA" id="ARBA00004651"/>
    </source>
</evidence>
<evidence type="ECO:0000259" key="8">
    <source>
        <dbReference type="PROSITE" id="PS50850"/>
    </source>
</evidence>
<feature type="transmembrane region" description="Helical" evidence="7">
    <location>
        <begin position="100"/>
        <end position="128"/>
    </location>
</feature>
<dbReference type="Gene3D" id="1.20.1250.20">
    <property type="entry name" value="MFS general substrate transporter like domains"/>
    <property type="match status" value="1"/>
</dbReference>
<feature type="transmembrane region" description="Helical" evidence="7">
    <location>
        <begin position="338"/>
        <end position="364"/>
    </location>
</feature>
<keyword evidence="4 7" id="KW-0812">Transmembrane</keyword>
<protein>
    <submittedName>
        <fullName evidence="9">MFS family permease</fullName>
    </submittedName>
</protein>
<dbReference type="PROSITE" id="PS50850">
    <property type="entry name" value="MFS"/>
    <property type="match status" value="1"/>
</dbReference>
<dbReference type="PANTHER" id="PTHR23517:SF13">
    <property type="entry name" value="MAJOR FACILITATOR SUPERFAMILY MFS_1"/>
    <property type="match status" value="1"/>
</dbReference>